<dbReference type="STRING" id="243061.AWC25_25135"/>
<evidence type="ECO:0000313" key="2">
    <source>
        <dbReference type="Proteomes" id="UP000094224"/>
    </source>
</evidence>
<name>A0A1E3T076_9MYCO</name>
<organism evidence="1 2">
    <name type="scientific">Mycobacterium sherrisii</name>
    <dbReference type="NCBI Taxonomy" id="243061"/>
    <lineage>
        <taxon>Bacteria</taxon>
        <taxon>Bacillati</taxon>
        <taxon>Actinomycetota</taxon>
        <taxon>Actinomycetes</taxon>
        <taxon>Mycobacteriales</taxon>
        <taxon>Mycobacteriaceae</taxon>
        <taxon>Mycobacterium</taxon>
        <taxon>Mycobacterium simiae complex</taxon>
    </lineage>
</organism>
<reference evidence="2" key="1">
    <citation type="submission" date="2016-09" db="EMBL/GenBank/DDBJ databases">
        <authorList>
            <person name="Greninger A.L."/>
            <person name="Jerome K.R."/>
            <person name="Mcnair B."/>
            <person name="Wallis C."/>
            <person name="Fang F."/>
        </authorList>
    </citation>
    <scope>NUCLEOTIDE SEQUENCE [LARGE SCALE GENOMIC DNA]</scope>
    <source>
        <strain evidence="2">BC1_M4</strain>
    </source>
</reference>
<dbReference type="PANTHER" id="PTHR43546:SF7">
    <property type="entry name" value="METALLO-BETA-LACTAMASE DOMAIN-CONTAINING PROTEIN"/>
    <property type="match status" value="1"/>
</dbReference>
<accession>A0A1E3T076</accession>
<sequence length="186" mass="20447">MHGDHWDRATQKRLDHGLPIITTPHAAKRLHYRGFAAGTCGWGVTVTMDRRQGAELAAMLTLPKIIPIHFDDCGVFASPLADFVREMADRGLAQRVIELRRGASVTLRLLRQLPSLGVEDALGDSIRRCRVGQLGRGPAGTRELIEQRVGAGRRCEPNRGSEKHDAADSYLRDHLQASVCSPGVQL</sequence>
<dbReference type="Gene3D" id="3.60.15.10">
    <property type="entry name" value="Ribonuclease Z/Hydroxyacylglutathione hydrolase-like"/>
    <property type="match status" value="1"/>
</dbReference>
<protein>
    <submittedName>
        <fullName evidence="1">Uncharacterized protein</fullName>
    </submittedName>
</protein>
<dbReference type="EMBL" id="MIHC01000011">
    <property type="protein sequence ID" value="ODR07750.1"/>
    <property type="molecule type" value="Genomic_DNA"/>
</dbReference>
<gene>
    <name evidence="1" type="ORF">BHQ21_08450</name>
</gene>
<dbReference type="AlphaFoldDB" id="A0A1E3T076"/>
<keyword evidence="2" id="KW-1185">Reference proteome</keyword>
<dbReference type="PANTHER" id="PTHR43546">
    <property type="entry name" value="UPF0173 METAL-DEPENDENT HYDROLASE MJ1163-RELATED"/>
    <property type="match status" value="1"/>
</dbReference>
<evidence type="ECO:0000313" key="1">
    <source>
        <dbReference type="EMBL" id="ODR07750.1"/>
    </source>
</evidence>
<comment type="caution">
    <text evidence="1">The sequence shown here is derived from an EMBL/GenBank/DDBJ whole genome shotgun (WGS) entry which is preliminary data.</text>
</comment>
<dbReference type="InterPro" id="IPR036866">
    <property type="entry name" value="RibonucZ/Hydroxyglut_hydro"/>
</dbReference>
<proteinExistence type="predicted"/>
<dbReference type="InterPro" id="IPR050114">
    <property type="entry name" value="UPF0173_UPF0282_UlaG_hydrolase"/>
</dbReference>
<dbReference type="Proteomes" id="UP000094224">
    <property type="component" value="Unassembled WGS sequence"/>
</dbReference>